<proteinExistence type="predicted"/>
<name>A0A9N9C6U7_9GLOM</name>
<dbReference type="EMBL" id="CAJVPK010001559">
    <property type="protein sequence ID" value="CAG8591131.1"/>
    <property type="molecule type" value="Genomic_DNA"/>
</dbReference>
<comment type="caution">
    <text evidence="1">The sequence shown here is derived from an EMBL/GenBank/DDBJ whole genome shotgun (WGS) entry which is preliminary data.</text>
</comment>
<reference evidence="1" key="1">
    <citation type="submission" date="2021-06" db="EMBL/GenBank/DDBJ databases">
        <authorList>
            <person name="Kallberg Y."/>
            <person name="Tangrot J."/>
            <person name="Rosling A."/>
        </authorList>
    </citation>
    <scope>NUCLEOTIDE SEQUENCE</scope>
    <source>
        <strain evidence="1">AZ414A</strain>
    </source>
</reference>
<accession>A0A9N9C6U7</accession>
<evidence type="ECO:0000313" key="1">
    <source>
        <dbReference type="EMBL" id="CAG8591131.1"/>
    </source>
</evidence>
<protein>
    <submittedName>
        <fullName evidence="1">8818_t:CDS:1</fullName>
    </submittedName>
</protein>
<dbReference type="Proteomes" id="UP000789706">
    <property type="component" value="Unassembled WGS sequence"/>
</dbReference>
<keyword evidence="2" id="KW-1185">Reference proteome</keyword>
<evidence type="ECO:0000313" key="2">
    <source>
        <dbReference type="Proteomes" id="UP000789706"/>
    </source>
</evidence>
<dbReference type="AlphaFoldDB" id="A0A9N9C6U7"/>
<sequence length="91" mass="10258">MINQQATILTSPVVANCQGSNTINTINNTSQISPLRLKSSTTKNIETLTRHPLENNEDEEIDARRLILAKLREMNNDEIQDIIQLLTSKKV</sequence>
<organism evidence="1 2">
    <name type="scientific">Diversispora eburnea</name>
    <dbReference type="NCBI Taxonomy" id="1213867"/>
    <lineage>
        <taxon>Eukaryota</taxon>
        <taxon>Fungi</taxon>
        <taxon>Fungi incertae sedis</taxon>
        <taxon>Mucoromycota</taxon>
        <taxon>Glomeromycotina</taxon>
        <taxon>Glomeromycetes</taxon>
        <taxon>Diversisporales</taxon>
        <taxon>Diversisporaceae</taxon>
        <taxon>Diversispora</taxon>
    </lineage>
</organism>
<gene>
    <name evidence="1" type="ORF">DEBURN_LOCUS9061</name>
</gene>